<evidence type="ECO:0000256" key="3">
    <source>
        <dbReference type="ARBA" id="ARBA00023163"/>
    </source>
</evidence>
<dbReference type="PANTHER" id="PTHR43280">
    <property type="entry name" value="ARAC-FAMILY TRANSCRIPTIONAL REGULATOR"/>
    <property type="match status" value="1"/>
</dbReference>
<dbReference type="SUPFAM" id="SSF51215">
    <property type="entry name" value="Regulatory protein AraC"/>
    <property type="match status" value="1"/>
</dbReference>
<dbReference type="InterPro" id="IPR020449">
    <property type="entry name" value="Tscrpt_reg_AraC-type_HTH"/>
</dbReference>
<dbReference type="InterPro" id="IPR018060">
    <property type="entry name" value="HTH_AraC"/>
</dbReference>
<proteinExistence type="predicted"/>
<dbReference type="Gene3D" id="2.60.120.10">
    <property type="entry name" value="Jelly Rolls"/>
    <property type="match status" value="1"/>
</dbReference>
<reference evidence="5 6" key="1">
    <citation type="submission" date="2024-09" db="EMBL/GenBank/DDBJ databases">
        <title>Paenibacillus zeirhizospherea sp. nov., isolated from surface of the maize (Zea mays) roots in a horticulture field, Hungary.</title>
        <authorList>
            <person name="Marton D."/>
            <person name="Farkas M."/>
            <person name="Bedics A."/>
            <person name="Toth E."/>
            <person name="Tancsics A."/>
            <person name="Boka K."/>
            <person name="Maroti G."/>
            <person name="Kriszt B."/>
            <person name="Cserhati M."/>
        </authorList>
    </citation>
    <scope>NUCLEOTIDE SEQUENCE [LARGE SCALE GENOMIC DNA]</scope>
    <source>
        <strain evidence="5 6">KCTC 33519</strain>
    </source>
</reference>
<dbReference type="SMART" id="SM00342">
    <property type="entry name" value="HTH_ARAC"/>
    <property type="match status" value="1"/>
</dbReference>
<organism evidence="5 6">
    <name type="scientific">Paenibacillus enshidis</name>
    <dbReference type="NCBI Taxonomy" id="1458439"/>
    <lineage>
        <taxon>Bacteria</taxon>
        <taxon>Bacillati</taxon>
        <taxon>Bacillota</taxon>
        <taxon>Bacilli</taxon>
        <taxon>Bacillales</taxon>
        <taxon>Paenibacillaceae</taxon>
        <taxon>Paenibacillus</taxon>
    </lineage>
</organism>
<dbReference type="PRINTS" id="PR00032">
    <property type="entry name" value="HTHARAC"/>
</dbReference>
<evidence type="ECO:0000259" key="4">
    <source>
        <dbReference type="PROSITE" id="PS01124"/>
    </source>
</evidence>
<protein>
    <submittedName>
        <fullName evidence="5">Helix-turn-helix domain-containing protein</fullName>
    </submittedName>
</protein>
<name>A0ABV5AQN3_9BACL</name>
<dbReference type="InterPro" id="IPR018062">
    <property type="entry name" value="HTH_AraC-typ_CS"/>
</dbReference>
<dbReference type="InterPro" id="IPR037923">
    <property type="entry name" value="HTH-like"/>
</dbReference>
<dbReference type="Pfam" id="PF12833">
    <property type="entry name" value="HTH_18"/>
    <property type="match status" value="1"/>
</dbReference>
<dbReference type="InterPro" id="IPR009057">
    <property type="entry name" value="Homeodomain-like_sf"/>
</dbReference>
<keyword evidence="1" id="KW-0805">Transcription regulation</keyword>
<evidence type="ECO:0000313" key="6">
    <source>
        <dbReference type="Proteomes" id="UP001580346"/>
    </source>
</evidence>
<gene>
    <name evidence="5" type="ORF">ACE41H_06865</name>
</gene>
<sequence length="305" mass="34939">MRRETLRENRVHGLPSFPVSVYPDVEQLNGNCILDCHWHDEMELILVRSGSALFQTDMQHTEVRAGEALFVNSGVLHAGYLHHDDHCVFSAVVFDPKMLLSHGPDVIQQRFIEPVLHKTLLPPVHMKGTETWGREILDSLNKILRDHNTRHPAKEISTKAQLYAIFASMYPQMIPAAGEPLEANTGLSKVERIKVALGYIHEHYQEPVRLKDIADKVGMSEGHFCRFFKQMVQKSPIEYINHYRIQKASLLLEQSDRKVVDIALEVGFDNLSYFIATFKKWNGMTPSCYRKEHGSQQIAFMPLPL</sequence>
<dbReference type="PROSITE" id="PS00041">
    <property type="entry name" value="HTH_ARAC_FAMILY_1"/>
    <property type="match status" value="1"/>
</dbReference>
<dbReference type="SUPFAM" id="SSF46689">
    <property type="entry name" value="Homeodomain-like"/>
    <property type="match status" value="2"/>
</dbReference>
<dbReference type="PROSITE" id="PS01124">
    <property type="entry name" value="HTH_ARAC_FAMILY_2"/>
    <property type="match status" value="1"/>
</dbReference>
<dbReference type="InterPro" id="IPR014710">
    <property type="entry name" value="RmlC-like_jellyroll"/>
</dbReference>
<dbReference type="RefSeq" id="WP_375354245.1">
    <property type="nucleotide sequence ID" value="NZ_JBHHMI010000004.1"/>
</dbReference>
<accession>A0ABV5AQN3</accession>
<comment type="caution">
    <text evidence="5">The sequence shown here is derived from an EMBL/GenBank/DDBJ whole genome shotgun (WGS) entry which is preliminary data.</text>
</comment>
<dbReference type="EMBL" id="JBHHMI010000004">
    <property type="protein sequence ID" value="MFB5266503.1"/>
    <property type="molecule type" value="Genomic_DNA"/>
</dbReference>
<dbReference type="PANTHER" id="PTHR43280:SF28">
    <property type="entry name" value="HTH-TYPE TRANSCRIPTIONAL ACTIVATOR RHAS"/>
    <property type="match status" value="1"/>
</dbReference>
<dbReference type="Gene3D" id="1.10.10.60">
    <property type="entry name" value="Homeodomain-like"/>
    <property type="match status" value="2"/>
</dbReference>
<dbReference type="CDD" id="cd02208">
    <property type="entry name" value="cupin_RmlC-like"/>
    <property type="match status" value="1"/>
</dbReference>
<feature type="domain" description="HTH araC/xylS-type" evidence="4">
    <location>
        <begin position="194"/>
        <end position="292"/>
    </location>
</feature>
<dbReference type="Pfam" id="PF02311">
    <property type="entry name" value="AraC_binding"/>
    <property type="match status" value="1"/>
</dbReference>
<keyword evidence="2" id="KW-0238">DNA-binding</keyword>
<evidence type="ECO:0000256" key="1">
    <source>
        <dbReference type="ARBA" id="ARBA00023015"/>
    </source>
</evidence>
<evidence type="ECO:0000256" key="2">
    <source>
        <dbReference type="ARBA" id="ARBA00023125"/>
    </source>
</evidence>
<keyword evidence="3" id="KW-0804">Transcription</keyword>
<dbReference type="InterPro" id="IPR003313">
    <property type="entry name" value="AraC-bd"/>
</dbReference>
<dbReference type="Proteomes" id="UP001580346">
    <property type="component" value="Unassembled WGS sequence"/>
</dbReference>
<keyword evidence="6" id="KW-1185">Reference proteome</keyword>
<evidence type="ECO:0000313" key="5">
    <source>
        <dbReference type="EMBL" id="MFB5266503.1"/>
    </source>
</evidence>